<dbReference type="GO" id="GO:0036297">
    <property type="term" value="P:interstrand cross-link repair"/>
    <property type="evidence" value="ECO:0007669"/>
    <property type="project" value="TreeGrafter"/>
</dbReference>
<keyword evidence="4" id="KW-0234">DNA repair</keyword>
<evidence type="ECO:0000256" key="4">
    <source>
        <dbReference type="ARBA" id="ARBA00023204"/>
    </source>
</evidence>
<gene>
    <name evidence="10" type="ORF">CUNI_LOCUS7048</name>
</gene>
<dbReference type="SMART" id="SM00849">
    <property type="entry name" value="Lactamase_B"/>
    <property type="match status" value="1"/>
</dbReference>
<evidence type="ECO:0000256" key="8">
    <source>
        <dbReference type="SAM" id="MobiDB-lite"/>
    </source>
</evidence>
<evidence type="ECO:0000259" key="9">
    <source>
        <dbReference type="SMART" id="SM00849"/>
    </source>
</evidence>
<dbReference type="Pfam" id="PF12706">
    <property type="entry name" value="Lactamase_B_2"/>
    <property type="match status" value="1"/>
</dbReference>
<keyword evidence="11" id="KW-1185">Reference proteome</keyword>
<dbReference type="Gene3D" id="3.60.15.10">
    <property type="entry name" value="Ribonuclease Z/Hydroxyacylglutathione hydrolase-like"/>
    <property type="match status" value="1"/>
</dbReference>
<dbReference type="GO" id="GO:0006303">
    <property type="term" value="P:double-strand break repair via nonhomologous end joining"/>
    <property type="evidence" value="ECO:0007669"/>
    <property type="project" value="TreeGrafter"/>
</dbReference>
<evidence type="ECO:0000313" key="11">
    <source>
        <dbReference type="Proteomes" id="UP000678393"/>
    </source>
</evidence>
<dbReference type="PANTHER" id="PTHR23240:SF6">
    <property type="entry name" value="DNA CROSS-LINK REPAIR 1A PROTEIN"/>
    <property type="match status" value="1"/>
</dbReference>
<evidence type="ECO:0000256" key="1">
    <source>
        <dbReference type="ARBA" id="ARBA00004123"/>
    </source>
</evidence>
<dbReference type="GO" id="GO:0005634">
    <property type="term" value="C:nucleus"/>
    <property type="evidence" value="ECO:0007669"/>
    <property type="project" value="UniProtKB-SubCell"/>
</dbReference>
<dbReference type="Pfam" id="PF07522">
    <property type="entry name" value="DRMBL"/>
    <property type="match status" value="1"/>
</dbReference>
<name>A0A8S3Z1I6_9EUPU</name>
<keyword evidence="5" id="KW-0539">Nucleus</keyword>
<dbReference type="Gene3D" id="3.40.50.12650">
    <property type="match status" value="1"/>
</dbReference>
<sequence>MDVDSEENDIWNYKSVGKEKPHMNRKKQNAQVSKAGKKKPFSSTVVSVASGRRQLGHCKLSPPPAACFKPHTVGSANCLSTPRKCVSVQSPGIQSYFSPCGEKRNSKRSSPISGKSLFTEFSDDELSIVHEEIFTKQMKLLEDTLAADYVCDATSVAAMNGSMNSDICEEFIHSTEPKVLLHCTGVRGQSRAAVEEKLVESHSTNIEHHVGSGNTCSVAASLESGYGSCVEKLHHSLMTSNDQLACPASAVSSSCSLVDASDCDVEGTFSHHTLGDRCKLLTSGEISDYAQTPDAENDGHSAQVDKPDFRCNTLSDASMAQVEEDVAVMKTMLNVTSQSNSATVTAQTNYYHVVSKTNSPGVTAQTNYPSAIDKQSILPSVQKQTSIFSFFKARVGSSKTIGFMSKTLSTLSGRRQTSGGKCSKVSDPVFGQCQTSVVTPFKAVSSERQTVIPSSSYVDVRGVKPELTQDSQQQQQYRAAGKRQCPFYKKIHNTGITVDAFSYGIVPGCQAYILTHFHYDHYGGLTKKFAQPIYCSQVTGNLVEHRLGVDKQWIHRLQLWIPYQVAGVTLTLMEANHCPGAVMVLFELKDGRKVLHTGDFRANPLMESYPMLKGVITSDVYLDTTYCDPAYTFPTQHDVINFAVSLALSHVARNPNTLVICGTYTIGKEKIFTAIAEALRSRICVTRDKKKVLDCLDDPELQTRLTLDWSQAQVHVLPMGKLNQQALFEHHARHPKFTSVLALEPTGWSHSSKVSLERLGPKWSRNNVTLYGIPYSEHSSYLELKRFIQFVQPKKIIPTVNNGSPAVRKKMEDIFRSWTQDNPSSRGALLSPPQGI</sequence>
<dbReference type="Proteomes" id="UP000678393">
    <property type="component" value="Unassembled WGS sequence"/>
</dbReference>
<dbReference type="InterPro" id="IPR011084">
    <property type="entry name" value="DRMBL"/>
</dbReference>
<dbReference type="CDD" id="cd16273">
    <property type="entry name" value="SNM1A-1C-like_MBL-fold"/>
    <property type="match status" value="1"/>
</dbReference>
<dbReference type="AlphaFoldDB" id="A0A8S3Z1I6"/>
<reference evidence="10" key="1">
    <citation type="submission" date="2021-04" db="EMBL/GenBank/DDBJ databases">
        <authorList>
            <consortium name="Molecular Ecology Group"/>
        </authorList>
    </citation>
    <scope>NUCLEOTIDE SEQUENCE</scope>
</reference>
<feature type="region of interest" description="Disordered" evidence="8">
    <location>
        <begin position="1"/>
        <end position="41"/>
    </location>
</feature>
<dbReference type="InterPro" id="IPR036866">
    <property type="entry name" value="RibonucZ/Hydroxyglut_hydro"/>
</dbReference>
<comment type="subcellular location">
    <subcellularLocation>
        <location evidence="1">Nucleus</location>
    </subcellularLocation>
</comment>
<dbReference type="SUPFAM" id="SSF56281">
    <property type="entry name" value="Metallo-hydrolase/oxidoreductase"/>
    <property type="match status" value="1"/>
</dbReference>
<dbReference type="GO" id="GO:0035312">
    <property type="term" value="F:5'-3' DNA exonuclease activity"/>
    <property type="evidence" value="ECO:0007669"/>
    <property type="project" value="TreeGrafter"/>
</dbReference>
<organism evidence="10 11">
    <name type="scientific">Candidula unifasciata</name>
    <dbReference type="NCBI Taxonomy" id="100452"/>
    <lineage>
        <taxon>Eukaryota</taxon>
        <taxon>Metazoa</taxon>
        <taxon>Spiralia</taxon>
        <taxon>Lophotrochozoa</taxon>
        <taxon>Mollusca</taxon>
        <taxon>Gastropoda</taxon>
        <taxon>Heterobranchia</taxon>
        <taxon>Euthyneura</taxon>
        <taxon>Panpulmonata</taxon>
        <taxon>Eupulmonata</taxon>
        <taxon>Stylommatophora</taxon>
        <taxon>Helicina</taxon>
        <taxon>Helicoidea</taxon>
        <taxon>Geomitridae</taxon>
        <taxon>Candidula</taxon>
    </lineage>
</organism>
<evidence type="ECO:0000313" key="10">
    <source>
        <dbReference type="EMBL" id="CAG5121490.1"/>
    </source>
</evidence>
<protein>
    <recommendedName>
        <fullName evidence="6">DNA cross-link repair 1A protein</fullName>
    </recommendedName>
    <alternativeName>
        <fullName evidence="7">SNM1 homolog A</fullName>
    </alternativeName>
</protein>
<proteinExistence type="inferred from homology"/>
<evidence type="ECO:0000256" key="3">
    <source>
        <dbReference type="ARBA" id="ARBA00022763"/>
    </source>
</evidence>
<evidence type="ECO:0000256" key="6">
    <source>
        <dbReference type="ARBA" id="ARBA00069609"/>
    </source>
</evidence>
<keyword evidence="3" id="KW-0227">DNA damage</keyword>
<dbReference type="EMBL" id="CAJHNH020001100">
    <property type="protein sequence ID" value="CAG5121490.1"/>
    <property type="molecule type" value="Genomic_DNA"/>
</dbReference>
<dbReference type="GO" id="GO:0003684">
    <property type="term" value="F:damaged DNA binding"/>
    <property type="evidence" value="ECO:0007669"/>
    <property type="project" value="TreeGrafter"/>
</dbReference>
<comment type="caution">
    <text evidence="10">The sequence shown here is derived from an EMBL/GenBank/DDBJ whole genome shotgun (WGS) entry which is preliminary data.</text>
</comment>
<dbReference type="FunFam" id="3.60.15.10:FF:000010">
    <property type="entry name" value="DNA cross-link repair 1A"/>
    <property type="match status" value="1"/>
</dbReference>
<evidence type="ECO:0000256" key="7">
    <source>
        <dbReference type="ARBA" id="ARBA00078423"/>
    </source>
</evidence>
<accession>A0A8S3Z1I6</accession>
<dbReference type="PANTHER" id="PTHR23240">
    <property type="entry name" value="DNA CROSS-LINK REPAIR PROTEIN PSO2/SNM1-RELATED"/>
    <property type="match status" value="1"/>
</dbReference>
<evidence type="ECO:0000256" key="5">
    <source>
        <dbReference type="ARBA" id="ARBA00023242"/>
    </source>
</evidence>
<comment type="similarity">
    <text evidence="2">Belongs to the DNA repair metallo-beta-lactamase (DRMBL) family.</text>
</comment>
<dbReference type="OrthoDB" id="262529at2759"/>
<dbReference type="FunFam" id="3.40.50.12650:FF:000001">
    <property type="entry name" value="DNA cross-link repair 1A"/>
    <property type="match status" value="1"/>
</dbReference>
<evidence type="ECO:0000256" key="2">
    <source>
        <dbReference type="ARBA" id="ARBA00010304"/>
    </source>
</evidence>
<feature type="domain" description="Metallo-beta-lactamase" evidence="9">
    <location>
        <begin position="484"/>
        <end position="650"/>
    </location>
</feature>
<dbReference type="InterPro" id="IPR001279">
    <property type="entry name" value="Metallo-B-lactamas"/>
</dbReference>